<reference evidence="2 3" key="1">
    <citation type="journal article" date="2024" name="Commun. Biol.">
        <title>Comparative genomic analysis of thermophilic fungi reveals convergent evolutionary adaptations and gene losses.</title>
        <authorList>
            <person name="Steindorff A.S."/>
            <person name="Aguilar-Pontes M.V."/>
            <person name="Robinson A.J."/>
            <person name="Andreopoulos B."/>
            <person name="LaButti K."/>
            <person name="Kuo A."/>
            <person name="Mondo S."/>
            <person name="Riley R."/>
            <person name="Otillar R."/>
            <person name="Haridas S."/>
            <person name="Lipzen A."/>
            <person name="Grimwood J."/>
            <person name="Schmutz J."/>
            <person name="Clum A."/>
            <person name="Reid I.D."/>
            <person name="Moisan M.C."/>
            <person name="Butler G."/>
            <person name="Nguyen T.T.M."/>
            <person name="Dewar K."/>
            <person name="Conant G."/>
            <person name="Drula E."/>
            <person name="Henrissat B."/>
            <person name="Hansel C."/>
            <person name="Singer S."/>
            <person name="Hutchinson M.I."/>
            <person name="de Vries R.P."/>
            <person name="Natvig D.O."/>
            <person name="Powell A.J."/>
            <person name="Tsang A."/>
            <person name="Grigoriev I.V."/>
        </authorList>
    </citation>
    <scope>NUCLEOTIDE SEQUENCE [LARGE SCALE GENOMIC DNA]</scope>
    <source>
        <strain evidence="2 3">CBS 494.80</strain>
    </source>
</reference>
<accession>A0ABR4CPC8</accession>
<feature type="compositionally biased region" description="Low complexity" evidence="1">
    <location>
        <begin position="151"/>
        <end position="162"/>
    </location>
</feature>
<dbReference type="InterPro" id="IPR021109">
    <property type="entry name" value="Peptidase_aspartic_dom_sf"/>
</dbReference>
<evidence type="ECO:0000313" key="2">
    <source>
        <dbReference type="EMBL" id="KAL2071857.1"/>
    </source>
</evidence>
<comment type="caution">
    <text evidence="2">The sequence shown here is derived from an EMBL/GenBank/DDBJ whole genome shotgun (WGS) entry which is preliminary data.</text>
</comment>
<evidence type="ECO:0008006" key="4">
    <source>
        <dbReference type="Google" id="ProtNLM"/>
    </source>
</evidence>
<name>A0ABR4CPC8_9HELO</name>
<feature type="compositionally biased region" description="Basic and acidic residues" evidence="1">
    <location>
        <begin position="106"/>
        <end position="123"/>
    </location>
</feature>
<dbReference type="EMBL" id="JAZHXI010000005">
    <property type="protein sequence ID" value="KAL2071857.1"/>
    <property type="molecule type" value="Genomic_DNA"/>
</dbReference>
<gene>
    <name evidence="2" type="ORF">VTL71DRAFT_13092</name>
</gene>
<evidence type="ECO:0000256" key="1">
    <source>
        <dbReference type="SAM" id="MobiDB-lite"/>
    </source>
</evidence>
<dbReference type="SUPFAM" id="SSF50630">
    <property type="entry name" value="Acid proteases"/>
    <property type="match status" value="1"/>
</dbReference>
<feature type="region of interest" description="Disordered" evidence="1">
    <location>
        <begin position="106"/>
        <end position="129"/>
    </location>
</feature>
<proteinExistence type="predicted"/>
<dbReference type="CDD" id="cd00303">
    <property type="entry name" value="retropepsin_like"/>
    <property type="match status" value="1"/>
</dbReference>
<evidence type="ECO:0000313" key="3">
    <source>
        <dbReference type="Proteomes" id="UP001595075"/>
    </source>
</evidence>
<organism evidence="2 3">
    <name type="scientific">Oculimacula yallundae</name>
    <dbReference type="NCBI Taxonomy" id="86028"/>
    <lineage>
        <taxon>Eukaryota</taxon>
        <taxon>Fungi</taxon>
        <taxon>Dikarya</taxon>
        <taxon>Ascomycota</taxon>
        <taxon>Pezizomycotina</taxon>
        <taxon>Leotiomycetes</taxon>
        <taxon>Helotiales</taxon>
        <taxon>Ploettnerulaceae</taxon>
        <taxon>Oculimacula</taxon>
    </lineage>
</organism>
<protein>
    <recommendedName>
        <fullName evidence="4">Aspartic peptidase DDI1-type domain-containing protein</fullName>
    </recommendedName>
</protein>
<feature type="region of interest" description="Disordered" evidence="1">
    <location>
        <begin position="147"/>
        <end position="168"/>
    </location>
</feature>
<sequence>MTLDTGCDFDLISSQTLRDLSMSDKMDRNPQSICICLNGGQLSSIGTITLRWKGKRFRKTFITTFHVIDDSSFPCQVILGADTITENDIVKFAGFGGRKIPVLPKKTREEANDEARRKDRYSEETAANGIEVDEDIRRRAAVVFRQRIMTDDSSSSRPQSSQDSDDKQ</sequence>
<dbReference type="Gene3D" id="2.40.70.10">
    <property type="entry name" value="Acid Proteases"/>
    <property type="match status" value="1"/>
</dbReference>
<dbReference type="Proteomes" id="UP001595075">
    <property type="component" value="Unassembled WGS sequence"/>
</dbReference>
<keyword evidence="3" id="KW-1185">Reference proteome</keyword>